<dbReference type="GO" id="GO:0016787">
    <property type="term" value="F:hydrolase activity"/>
    <property type="evidence" value="ECO:0007669"/>
    <property type="project" value="UniProtKB-KW"/>
</dbReference>
<dbReference type="OrthoDB" id="189734at2"/>
<accession>A0A2U1K0G0</accession>
<comment type="caution">
    <text evidence="1">The sequence shown here is derived from an EMBL/GenBank/DDBJ whole genome shotgun (WGS) entry which is preliminary data.</text>
</comment>
<evidence type="ECO:0000313" key="1">
    <source>
        <dbReference type="EMBL" id="PWA10674.1"/>
    </source>
</evidence>
<protein>
    <submittedName>
        <fullName evidence="1">Alpha/beta hydrolase</fullName>
    </submittedName>
</protein>
<reference evidence="1 2" key="1">
    <citation type="submission" date="2018-04" db="EMBL/GenBank/DDBJ databases">
        <title>Camelliibacillus theae gen. nov., sp. nov., isolated from Pu'er tea.</title>
        <authorList>
            <person name="Niu L."/>
        </authorList>
    </citation>
    <scope>NUCLEOTIDE SEQUENCE [LARGE SCALE GENOMIC DNA]</scope>
    <source>
        <strain evidence="1 2">T8</strain>
    </source>
</reference>
<dbReference type="SUPFAM" id="SSF53474">
    <property type="entry name" value="alpha/beta-Hydrolases"/>
    <property type="match status" value="1"/>
</dbReference>
<evidence type="ECO:0000313" key="2">
    <source>
        <dbReference type="Proteomes" id="UP000245998"/>
    </source>
</evidence>
<gene>
    <name evidence="1" type="ORF">DCC39_10930</name>
</gene>
<organism evidence="1 2">
    <name type="scientific">Pueribacillus theae</name>
    <dbReference type="NCBI Taxonomy" id="2171751"/>
    <lineage>
        <taxon>Bacteria</taxon>
        <taxon>Bacillati</taxon>
        <taxon>Bacillota</taxon>
        <taxon>Bacilli</taxon>
        <taxon>Bacillales</taxon>
        <taxon>Bacillaceae</taxon>
        <taxon>Pueribacillus</taxon>
    </lineage>
</organism>
<dbReference type="Gene3D" id="3.40.50.1820">
    <property type="entry name" value="alpha/beta hydrolase"/>
    <property type="match status" value="1"/>
</dbReference>
<name>A0A2U1K0G0_9BACI</name>
<keyword evidence="1" id="KW-0378">Hydrolase</keyword>
<dbReference type="InterPro" id="IPR029058">
    <property type="entry name" value="AB_hydrolase_fold"/>
</dbReference>
<dbReference type="RefSeq" id="WP_116554938.1">
    <property type="nucleotide sequence ID" value="NZ_QCZG01000021.1"/>
</dbReference>
<dbReference type="AlphaFoldDB" id="A0A2U1K0G0"/>
<proteinExistence type="predicted"/>
<sequence length="458" mass="51568">MVQGIIHAMIAAIFLISPTFPNTNGQNDEIETFKPVSSEETDQTYFVDMMQMHSLKHLKGFEDSEIFRGIENGAGYWIEVPKKWNGKLVLYAHGYRGTSSKLTITEPPFRKELLQEGYAWAASSYSTNRYDVETGIKDTHALNRLFRNHVGIPRRTYIMGHSMGGHIAGVYAEQYVNVDGAVPMCGVMGDIELFNFFTAHGLAAQALAGIRKENQQFPADGEYDKVVLPKLREKLGNGVTKEPYTGATVFKELTTAGAKLSVVTENLSGGKRPLFDLAYRHRFNDLLLQQFPKNPYFEVAPGNIIDTTNMIYQLDYNPEMSKEEQTFNDSVLRVSHNPLAKNRSGFSKIPKVTGNLRVPTVTLHTLGDLYVPFSMEQIYKKRAIKHGKSNLLVSRAIRGVGHCKFTSQEEIQALLDLDKWVEEGKVPEGDEILDPDVVADKRYGLKFTSKLRDYDPLK</sequence>
<dbReference type="EMBL" id="QCZG01000021">
    <property type="protein sequence ID" value="PWA10674.1"/>
    <property type="molecule type" value="Genomic_DNA"/>
</dbReference>
<dbReference type="Proteomes" id="UP000245998">
    <property type="component" value="Unassembled WGS sequence"/>
</dbReference>
<keyword evidence="2" id="KW-1185">Reference proteome</keyword>